<dbReference type="PANTHER" id="PTHR10908:SF0">
    <property type="entry name" value="SEROTONIN N-ACETYLTRANSFERASE"/>
    <property type="match status" value="1"/>
</dbReference>
<keyword evidence="5" id="KW-1185">Reference proteome</keyword>
<evidence type="ECO:0000313" key="5">
    <source>
        <dbReference type="Proteomes" id="UP000051621"/>
    </source>
</evidence>
<dbReference type="AlphaFoldDB" id="A0A0R1M383"/>
<feature type="domain" description="N-acetyltransferase" evidence="3">
    <location>
        <begin position="3"/>
        <end position="162"/>
    </location>
</feature>
<dbReference type="Gene3D" id="3.40.630.30">
    <property type="match status" value="1"/>
</dbReference>
<evidence type="ECO:0000256" key="1">
    <source>
        <dbReference type="ARBA" id="ARBA00022679"/>
    </source>
</evidence>
<keyword evidence="2" id="KW-0012">Acyltransferase</keyword>
<dbReference type="Proteomes" id="UP000051621">
    <property type="component" value="Unassembled WGS sequence"/>
</dbReference>
<comment type="caution">
    <text evidence="4">The sequence shown here is derived from an EMBL/GenBank/DDBJ whole genome shotgun (WGS) entry which is preliminary data.</text>
</comment>
<dbReference type="InterPro" id="IPR000182">
    <property type="entry name" value="GNAT_dom"/>
</dbReference>
<dbReference type="Pfam" id="PF00583">
    <property type="entry name" value="Acetyltransf_1"/>
    <property type="match status" value="1"/>
</dbReference>
<dbReference type="PROSITE" id="PS51186">
    <property type="entry name" value="GNAT"/>
    <property type="match status" value="1"/>
</dbReference>
<organism evidence="4 5">
    <name type="scientific">Liquorilactobacillus capillatus DSM 19910</name>
    <dbReference type="NCBI Taxonomy" id="1423731"/>
    <lineage>
        <taxon>Bacteria</taxon>
        <taxon>Bacillati</taxon>
        <taxon>Bacillota</taxon>
        <taxon>Bacilli</taxon>
        <taxon>Lactobacillales</taxon>
        <taxon>Lactobacillaceae</taxon>
        <taxon>Liquorilactobacillus</taxon>
    </lineage>
</organism>
<evidence type="ECO:0000256" key="2">
    <source>
        <dbReference type="ARBA" id="ARBA00023315"/>
    </source>
</evidence>
<dbReference type="PATRIC" id="fig|1423731.3.peg.777"/>
<dbReference type="RefSeq" id="WP_057742976.1">
    <property type="nucleotide sequence ID" value="NZ_AZEF01000013.1"/>
</dbReference>
<sequence>MKILFGSPKEYELDSIMQIENAGFSSDEAATRESMLSRIQTIPDTFIVAYNKQQEPLGYVVGPASGEKYISDELFEHTQANSGDDKYQTILSLAVSPDYQGHGIASKLLTQLAEVAREQGRAYITLTCLEKLIPFYEKNGYLLEGVAESQHANEVWYNMTYKL</sequence>
<dbReference type="GO" id="GO:0008080">
    <property type="term" value="F:N-acetyltransferase activity"/>
    <property type="evidence" value="ECO:0007669"/>
    <property type="project" value="UniProtKB-ARBA"/>
</dbReference>
<dbReference type="InterPro" id="IPR016181">
    <property type="entry name" value="Acyl_CoA_acyltransferase"/>
</dbReference>
<protein>
    <submittedName>
        <fullName evidence="4">N-acetyltransferase GCN5</fullName>
    </submittedName>
</protein>
<evidence type="ECO:0000259" key="3">
    <source>
        <dbReference type="PROSITE" id="PS51186"/>
    </source>
</evidence>
<dbReference type="SUPFAM" id="SSF55729">
    <property type="entry name" value="Acyl-CoA N-acyltransferases (Nat)"/>
    <property type="match status" value="1"/>
</dbReference>
<gene>
    <name evidence="4" type="ORF">FC81_GL000758</name>
</gene>
<accession>A0A0R1M383</accession>
<dbReference type="PANTHER" id="PTHR10908">
    <property type="entry name" value="SEROTONIN N-ACETYLTRANSFERASE"/>
    <property type="match status" value="1"/>
</dbReference>
<dbReference type="InterPro" id="IPR051635">
    <property type="entry name" value="SNAT-like"/>
</dbReference>
<proteinExistence type="predicted"/>
<evidence type="ECO:0000313" key="4">
    <source>
        <dbReference type="EMBL" id="KRL02414.1"/>
    </source>
</evidence>
<dbReference type="EMBL" id="AZEF01000013">
    <property type="protein sequence ID" value="KRL02414.1"/>
    <property type="molecule type" value="Genomic_DNA"/>
</dbReference>
<dbReference type="CDD" id="cd04301">
    <property type="entry name" value="NAT_SF"/>
    <property type="match status" value="1"/>
</dbReference>
<keyword evidence="1 4" id="KW-0808">Transferase</keyword>
<reference evidence="4 5" key="1">
    <citation type="journal article" date="2015" name="Genome Announc.">
        <title>Expanding the biotechnology potential of lactobacilli through comparative genomics of 213 strains and associated genera.</title>
        <authorList>
            <person name="Sun Z."/>
            <person name="Harris H.M."/>
            <person name="McCann A."/>
            <person name="Guo C."/>
            <person name="Argimon S."/>
            <person name="Zhang W."/>
            <person name="Yang X."/>
            <person name="Jeffery I.B."/>
            <person name="Cooney J.C."/>
            <person name="Kagawa T.F."/>
            <person name="Liu W."/>
            <person name="Song Y."/>
            <person name="Salvetti E."/>
            <person name="Wrobel A."/>
            <person name="Rasinkangas P."/>
            <person name="Parkhill J."/>
            <person name="Rea M.C."/>
            <person name="O'Sullivan O."/>
            <person name="Ritari J."/>
            <person name="Douillard F.P."/>
            <person name="Paul Ross R."/>
            <person name="Yang R."/>
            <person name="Briner A.E."/>
            <person name="Felis G.E."/>
            <person name="de Vos W.M."/>
            <person name="Barrangou R."/>
            <person name="Klaenhammer T.R."/>
            <person name="Caufield P.W."/>
            <person name="Cui Y."/>
            <person name="Zhang H."/>
            <person name="O'Toole P.W."/>
        </authorList>
    </citation>
    <scope>NUCLEOTIDE SEQUENCE [LARGE SCALE GENOMIC DNA]</scope>
    <source>
        <strain evidence="4 5">DSM 19910</strain>
    </source>
</reference>
<name>A0A0R1M383_9LACO</name>